<sequence>MKNSILILLLIFGLFACDDDETRLDVSIPEDSIWFTPVNGGAVMHYNIPGPTDIYAVRARYTDAQGKMMEVSSSVFVDTLSLLGFNEARENVPVEIVFTNKNNVESEPIHRTFSTLVSGPYAFLDNVEIEEAWNGVYLRSNYTGEVTGLVNVYYVGLNAYTQKMDTLFADHMTITSGESEQFFEINFDDEENTVIVEAEDYRGYIAHKRIWKGIKGYASEQLPASEFEVTDPGNWSLEDPTQKLGIQYLTDGDIKGATRLANGKSAEFFTYCTKNGAMGSYVLVDMKQSRVAASVRLYLFFSMNDAGIYTYGPFNQNYNDRLPCDIKIYASNDANDDAGWVLLGNYYTNPNEPAANGWGNSYVGPLKTKEQMDAIDPRYCEVVFKLSEDTYRFLKVQVDDVFNTNPIFSNMNENVSYHELEVYVKKEN</sequence>
<dbReference type="Pfam" id="PF16323">
    <property type="entry name" value="DUF4959"/>
    <property type="match status" value="1"/>
</dbReference>
<protein>
    <submittedName>
        <fullName evidence="2">DUF4959 domain-containing protein</fullName>
    </submittedName>
</protein>
<proteinExistence type="predicted"/>
<organism evidence="2 3">
    <name type="scientific">Butyricimonas hominis</name>
    <dbReference type="NCBI Taxonomy" id="2763032"/>
    <lineage>
        <taxon>Bacteria</taxon>
        <taxon>Pseudomonadati</taxon>
        <taxon>Bacteroidota</taxon>
        <taxon>Bacteroidia</taxon>
        <taxon>Bacteroidales</taxon>
        <taxon>Odoribacteraceae</taxon>
        <taxon>Butyricimonas</taxon>
    </lineage>
</organism>
<gene>
    <name evidence="2" type="ORF">H8S64_18310</name>
</gene>
<keyword evidence="3" id="KW-1185">Reference proteome</keyword>
<dbReference type="Gene3D" id="2.60.120.260">
    <property type="entry name" value="Galactose-binding domain-like"/>
    <property type="match status" value="1"/>
</dbReference>
<evidence type="ECO:0000259" key="1">
    <source>
        <dbReference type="Pfam" id="PF16323"/>
    </source>
</evidence>
<dbReference type="InterPro" id="IPR032527">
    <property type="entry name" value="DUF4959"/>
</dbReference>
<reference evidence="2 3" key="1">
    <citation type="submission" date="2020-08" db="EMBL/GenBank/DDBJ databases">
        <title>Genome public.</title>
        <authorList>
            <person name="Liu C."/>
            <person name="Sun Q."/>
        </authorList>
    </citation>
    <scope>NUCLEOTIDE SEQUENCE [LARGE SCALE GENOMIC DNA]</scope>
    <source>
        <strain evidence="2 3">NSJ-56</strain>
    </source>
</reference>
<comment type="caution">
    <text evidence="2">The sequence shown here is derived from an EMBL/GenBank/DDBJ whole genome shotgun (WGS) entry which is preliminary data.</text>
</comment>
<name>A0ABR7D541_9BACT</name>
<dbReference type="PROSITE" id="PS51257">
    <property type="entry name" value="PROKAR_LIPOPROTEIN"/>
    <property type="match status" value="1"/>
</dbReference>
<dbReference type="RefSeq" id="WP_186978047.1">
    <property type="nucleotide sequence ID" value="NZ_JACOOH010000009.1"/>
</dbReference>
<feature type="domain" description="DUF4959" evidence="1">
    <location>
        <begin position="33"/>
        <end position="113"/>
    </location>
</feature>
<evidence type="ECO:0000313" key="3">
    <source>
        <dbReference type="Proteomes" id="UP000646484"/>
    </source>
</evidence>
<dbReference type="EMBL" id="JACOOH010000009">
    <property type="protein sequence ID" value="MBC5623051.1"/>
    <property type="molecule type" value="Genomic_DNA"/>
</dbReference>
<accession>A0ABR7D541</accession>
<dbReference type="Proteomes" id="UP000646484">
    <property type="component" value="Unassembled WGS sequence"/>
</dbReference>
<evidence type="ECO:0000313" key="2">
    <source>
        <dbReference type="EMBL" id="MBC5623051.1"/>
    </source>
</evidence>